<evidence type="ECO:0000313" key="2">
    <source>
        <dbReference type="Proteomes" id="UP000198480"/>
    </source>
</evidence>
<accession>A0A239C9P9</accession>
<organism evidence="1 2">
    <name type="scientific">Belliella buryatensis</name>
    <dbReference type="NCBI Taxonomy" id="1500549"/>
    <lineage>
        <taxon>Bacteria</taxon>
        <taxon>Pseudomonadati</taxon>
        <taxon>Bacteroidota</taxon>
        <taxon>Cytophagia</taxon>
        <taxon>Cytophagales</taxon>
        <taxon>Cyclobacteriaceae</taxon>
        <taxon>Belliella</taxon>
    </lineage>
</organism>
<proteinExistence type="predicted"/>
<dbReference type="EMBL" id="FZOK01000004">
    <property type="protein sequence ID" value="SNS16351.1"/>
    <property type="molecule type" value="Genomic_DNA"/>
</dbReference>
<dbReference type="Proteomes" id="UP000198480">
    <property type="component" value="Unassembled WGS sequence"/>
</dbReference>
<sequence length="54" mass="6637">MVFMNLNLDYLKQYILTRPTWFQKPGRSSRYFRKASILTLLERFLFLLFINGFQ</sequence>
<gene>
    <name evidence="1" type="ORF">SAMN06295967_104136</name>
</gene>
<dbReference type="AlphaFoldDB" id="A0A239C9P9"/>
<keyword evidence="2" id="KW-1185">Reference proteome</keyword>
<name>A0A239C9P9_9BACT</name>
<evidence type="ECO:0000313" key="1">
    <source>
        <dbReference type="EMBL" id="SNS16351.1"/>
    </source>
</evidence>
<reference evidence="2" key="1">
    <citation type="submission" date="2017-06" db="EMBL/GenBank/DDBJ databases">
        <authorList>
            <person name="Varghese N."/>
            <person name="Submissions S."/>
        </authorList>
    </citation>
    <scope>NUCLEOTIDE SEQUENCE [LARGE SCALE GENOMIC DNA]</scope>
    <source>
        <strain evidence="2">5C</strain>
    </source>
</reference>
<protein>
    <submittedName>
        <fullName evidence="1">Uncharacterized protein</fullName>
    </submittedName>
</protein>